<accession>A0ABW2QMT6</accession>
<sequence length="88" mass="9679">MDGIDIAYRLKRLGLSQSAIARDLGVSASVVGNVIHGRISSFEVACHVAKLLGMRPSELWPQRYTFRPRGRSPRRQGEITGEAAMPTD</sequence>
<organism evidence="7 8">
    <name type="scientific">Hydrogenophaga atypica</name>
    <dbReference type="NCBI Taxonomy" id="249409"/>
    <lineage>
        <taxon>Bacteria</taxon>
        <taxon>Pseudomonadati</taxon>
        <taxon>Pseudomonadota</taxon>
        <taxon>Betaproteobacteria</taxon>
        <taxon>Burkholderiales</taxon>
        <taxon>Comamonadaceae</taxon>
        <taxon>Hydrogenophaga</taxon>
    </lineage>
</organism>
<dbReference type="CDD" id="cd00093">
    <property type="entry name" value="HTH_XRE"/>
    <property type="match status" value="1"/>
</dbReference>
<keyword evidence="2" id="KW-0805">Transcription regulation</keyword>
<dbReference type="Pfam" id="PF13693">
    <property type="entry name" value="HTH_35"/>
    <property type="match status" value="1"/>
</dbReference>
<evidence type="ECO:0000259" key="6">
    <source>
        <dbReference type="PROSITE" id="PS50943"/>
    </source>
</evidence>
<name>A0ABW2QMT6_9BURK</name>
<evidence type="ECO:0000256" key="4">
    <source>
        <dbReference type="ARBA" id="ARBA00023163"/>
    </source>
</evidence>
<dbReference type="InterPro" id="IPR010982">
    <property type="entry name" value="Lambda_DNA-bd_dom_sf"/>
</dbReference>
<evidence type="ECO:0000256" key="5">
    <source>
        <dbReference type="SAM" id="MobiDB-lite"/>
    </source>
</evidence>
<dbReference type="InterPro" id="IPR038722">
    <property type="entry name" value="Ner_HTH_dom"/>
</dbReference>
<evidence type="ECO:0000256" key="1">
    <source>
        <dbReference type="ARBA" id="ARBA00006157"/>
    </source>
</evidence>
<dbReference type="SMART" id="SM00530">
    <property type="entry name" value="HTH_XRE"/>
    <property type="match status" value="1"/>
</dbReference>
<gene>
    <name evidence="7" type="ORF">ACFQPB_16090</name>
</gene>
<proteinExistence type="inferred from homology"/>
<keyword evidence="3" id="KW-0238">DNA-binding</keyword>
<comment type="caution">
    <text evidence="7">The sequence shown here is derived from an EMBL/GenBank/DDBJ whole genome shotgun (WGS) entry which is preliminary data.</text>
</comment>
<evidence type="ECO:0000313" key="7">
    <source>
        <dbReference type="EMBL" id="MFC7410386.1"/>
    </source>
</evidence>
<feature type="domain" description="HTH cro/C1-type" evidence="6">
    <location>
        <begin position="6"/>
        <end position="59"/>
    </location>
</feature>
<dbReference type="RefSeq" id="WP_382225375.1">
    <property type="nucleotide sequence ID" value="NZ_JBHTCA010000014.1"/>
</dbReference>
<keyword evidence="4" id="KW-0804">Transcription</keyword>
<reference evidence="8" key="1">
    <citation type="journal article" date="2019" name="Int. J. Syst. Evol. Microbiol.">
        <title>The Global Catalogue of Microorganisms (GCM) 10K type strain sequencing project: providing services to taxonomists for standard genome sequencing and annotation.</title>
        <authorList>
            <consortium name="The Broad Institute Genomics Platform"/>
            <consortium name="The Broad Institute Genome Sequencing Center for Infectious Disease"/>
            <person name="Wu L."/>
            <person name="Ma J."/>
        </authorList>
    </citation>
    <scope>NUCLEOTIDE SEQUENCE [LARGE SCALE GENOMIC DNA]</scope>
    <source>
        <strain evidence="8">CGMCC 1.12371</strain>
    </source>
</reference>
<evidence type="ECO:0000256" key="3">
    <source>
        <dbReference type="ARBA" id="ARBA00023125"/>
    </source>
</evidence>
<feature type="region of interest" description="Disordered" evidence="5">
    <location>
        <begin position="65"/>
        <end position="88"/>
    </location>
</feature>
<dbReference type="InterPro" id="IPR001387">
    <property type="entry name" value="Cro/C1-type_HTH"/>
</dbReference>
<comment type="similarity">
    <text evidence="1">Belongs to the ner transcriptional regulatory family.</text>
</comment>
<dbReference type="EMBL" id="JBHTCA010000014">
    <property type="protein sequence ID" value="MFC7410386.1"/>
    <property type="molecule type" value="Genomic_DNA"/>
</dbReference>
<dbReference type="Gene3D" id="1.10.260.40">
    <property type="entry name" value="lambda repressor-like DNA-binding domains"/>
    <property type="match status" value="1"/>
</dbReference>
<dbReference type="SUPFAM" id="SSF47413">
    <property type="entry name" value="lambda repressor-like DNA-binding domains"/>
    <property type="match status" value="1"/>
</dbReference>
<dbReference type="Proteomes" id="UP001596501">
    <property type="component" value="Unassembled WGS sequence"/>
</dbReference>
<protein>
    <submittedName>
        <fullName evidence="7">Transcriptional regulator</fullName>
    </submittedName>
</protein>
<keyword evidence="8" id="KW-1185">Reference proteome</keyword>
<evidence type="ECO:0000313" key="8">
    <source>
        <dbReference type="Proteomes" id="UP001596501"/>
    </source>
</evidence>
<dbReference type="PROSITE" id="PS50943">
    <property type="entry name" value="HTH_CROC1"/>
    <property type="match status" value="1"/>
</dbReference>
<evidence type="ECO:0000256" key="2">
    <source>
        <dbReference type="ARBA" id="ARBA00023015"/>
    </source>
</evidence>